<keyword evidence="2" id="KW-0521">NADP</keyword>
<dbReference type="Pfam" id="PF13561">
    <property type="entry name" value="adh_short_C2"/>
    <property type="match status" value="1"/>
</dbReference>
<evidence type="ECO:0000256" key="2">
    <source>
        <dbReference type="ARBA" id="ARBA00022857"/>
    </source>
</evidence>
<gene>
    <name evidence="5" type="ORF">B0A50_06496</name>
</gene>
<evidence type="ECO:0000256" key="3">
    <source>
        <dbReference type="ARBA" id="ARBA00023002"/>
    </source>
</evidence>
<proteinExistence type="inferred from homology"/>
<keyword evidence="6" id="KW-1185">Reference proteome</keyword>
<dbReference type="AlphaFoldDB" id="A0A4U0TNT8"/>
<keyword evidence="3" id="KW-0560">Oxidoreductase</keyword>
<dbReference type="OrthoDB" id="47007at2759"/>
<name>A0A4U0TNT8_9PEZI</name>
<dbReference type="PANTHER" id="PTHR48107:SF16">
    <property type="entry name" value="NADPH-DEPENDENT ALDEHYDE REDUCTASE 1, CHLOROPLASTIC"/>
    <property type="match status" value="1"/>
</dbReference>
<dbReference type="InterPro" id="IPR036291">
    <property type="entry name" value="NAD(P)-bd_dom_sf"/>
</dbReference>
<evidence type="ECO:0000256" key="1">
    <source>
        <dbReference type="ARBA" id="ARBA00006484"/>
    </source>
</evidence>
<evidence type="ECO:0000313" key="5">
    <source>
        <dbReference type="EMBL" id="TKA23660.1"/>
    </source>
</evidence>
<dbReference type="PRINTS" id="PR00080">
    <property type="entry name" value="SDRFAMILY"/>
</dbReference>
<evidence type="ECO:0000256" key="4">
    <source>
        <dbReference type="SAM" id="MobiDB-lite"/>
    </source>
</evidence>
<comment type="similarity">
    <text evidence="1">Belongs to the short-chain dehydrogenases/reductases (SDR) family.</text>
</comment>
<dbReference type="PRINTS" id="PR00081">
    <property type="entry name" value="GDHRDH"/>
</dbReference>
<organism evidence="5 6">
    <name type="scientific">Salinomyces thailandicus</name>
    <dbReference type="NCBI Taxonomy" id="706561"/>
    <lineage>
        <taxon>Eukaryota</taxon>
        <taxon>Fungi</taxon>
        <taxon>Dikarya</taxon>
        <taxon>Ascomycota</taxon>
        <taxon>Pezizomycotina</taxon>
        <taxon>Dothideomycetes</taxon>
        <taxon>Dothideomycetidae</taxon>
        <taxon>Mycosphaerellales</taxon>
        <taxon>Teratosphaeriaceae</taxon>
        <taxon>Salinomyces</taxon>
    </lineage>
</organism>
<sequence>MSNQPSDKPVTAYPWKGLKPQDQSGGPGLDTKLTPSANFTQLEFWDESGNASLREYEGRGLLKDKTAIITGGDSGIGRAVAICFAREGADITILYLPEEEEDAQVTKSEIEKAGRTANLIKGNVREEESCRSCVESHVQKFGKLNILVNNSAMQEICQDLKDIDLNSVEKTFRTNVLSMFAMTKFALQHMKRGDSIVNSTSVASYMGNPELVDYASTKGAITQFTKSLAQQQASKGIRVNGVAPGIIWTPLQPATKGNPPEAMETIGVNMEPLQRPGMPVECAMAYVFLASPMGSYTTGEVIHVNGGLEVQG</sequence>
<dbReference type="Gene3D" id="3.40.50.720">
    <property type="entry name" value="NAD(P)-binding Rossmann-like Domain"/>
    <property type="match status" value="1"/>
</dbReference>
<dbReference type="InterPro" id="IPR002347">
    <property type="entry name" value="SDR_fam"/>
</dbReference>
<dbReference type="InterPro" id="IPR020904">
    <property type="entry name" value="Sc_DH/Rdtase_CS"/>
</dbReference>
<feature type="region of interest" description="Disordered" evidence="4">
    <location>
        <begin position="1"/>
        <end position="33"/>
    </location>
</feature>
<dbReference type="Proteomes" id="UP000308549">
    <property type="component" value="Unassembled WGS sequence"/>
</dbReference>
<dbReference type="PANTHER" id="PTHR48107">
    <property type="entry name" value="NADPH-DEPENDENT ALDEHYDE REDUCTASE-LIKE PROTEIN, CHLOROPLASTIC-RELATED"/>
    <property type="match status" value="1"/>
</dbReference>
<dbReference type="EMBL" id="NAJL01000052">
    <property type="protein sequence ID" value="TKA23660.1"/>
    <property type="molecule type" value="Genomic_DNA"/>
</dbReference>
<evidence type="ECO:0000313" key="6">
    <source>
        <dbReference type="Proteomes" id="UP000308549"/>
    </source>
</evidence>
<dbReference type="PROSITE" id="PS00061">
    <property type="entry name" value="ADH_SHORT"/>
    <property type="match status" value="1"/>
</dbReference>
<dbReference type="SUPFAM" id="SSF51735">
    <property type="entry name" value="NAD(P)-binding Rossmann-fold domains"/>
    <property type="match status" value="1"/>
</dbReference>
<dbReference type="FunFam" id="3.40.50.720:FF:000084">
    <property type="entry name" value="Short-chain dehydrogenase reductase"/>
    <property type="match status" value="1"/>
</dbReference>
<protein>
    <submittedName>
        <fullName evidence="5">Uncharacterized protein</fullName>
    </submittedName>
</protein>
<reference evidence="5 6" key="1">
    <citation type="submission" date="2017-03" db="EMBL/GenBank/DDBJ databases">
        <title>Genomes of endolithic fungi from Antarctica.</title>
        <authorList>
            <person name="Coleine C."/>
            <person name="Masonjones S."/>
            <person name="Stajich J.E."/>
        </authorList>
    </citation>
    <scope>NUCLEOTIDE SEQUENCE [LARGE SCALE GENOMIC DNA]</scope>
    <source>
        <strain evidence="5 6">CCFEE 6315</strain>
    </source>
</reference>
<accession>A0A4U0TNT8</accession>
<dbReference type="GO" id="GO:0016614">
    <property type="term" value="F:oxidoreductase activity, acting on CH-OH group of donors"/>
    <property type="evidence" value="ECO:0007669"/>
    <property type="project" value="UniProtKB-ARBA"/>
</dbReference>
<comment type="caution">
    <text evidence="5">The sequence shown here is derived from an EMBL/GenBank/DDBJ whole genome shotgun (WGS) entry which is preliminary data.</text>
</comment>